<proteinExistence type="predicted"/>
<reference evidence="1 2" key="1">
    <citation type="submission" date="2018-07" db="EMBL/GenBank/DDBJ databases">
        <title>The complete nuclear genome of the prasinophyte Chloropicon primus (CCMP1205).</title>
        <authorList>
            <person name="Pombert J.-F."/>
            <person name="Otis C."/>
            <person name="Turmel M."/>
            <person name="Lemieux C."/>
        </authorList>
    </citation>
    <scope>NUCLEOTIDE SEQUENCE [LARGE SCALE GENOMIC DNA]</scope>
    <source>
        <strain evidence="1 2">CCMP1205</strain>
    </source>
</reference>
<dbReference type="EMBL" id="CP031046">
    <property type="protein sequence ID" value="QDZ24507.1"/>
    <property type="molecule type" value="Genomic_DNA"/>
</dbReference>
<protein>
    <submittedName>
        <fullName evidence="1">Uncharacterized protein</fullName>
    </submittedName>
</protein>
<accession>A0A5B8MVR6</accession>
<keyword evidence="2" id="KW-1185">Reference proteome</keyword>
<dbReference type="Proteomes" id="UP000316726">
    <property type="component" value="Chromosome 13"/>
</dbReference>
<name>A0A5B8MVR6_9CHLO</name>
<dbReference type="AlphaFoldDB" id="A0A5B8MVR6"/>
<organism evidence="1 2">
    <name type="scientific">Chloropicon primus</name>
    <dbReference type="NCBI Taxonomy" id="1764295"/>
    <lineage>
        <taxon>Eukaryota</taxon>
        <taxon>Viridiplantae</taxon>
        <taxon>Chlorophyta</taxon>
        <taxon>Chloropicophyceae</taxon>
        <taxon>Chloropicales</taxon>
        <taxon>Chloropicaceae</taxon>
        <taxon>Chloropicon</taxon>
    </lineage>
</organism>
<evidence type="ECO:0000313" key="2">
    <source>
        <dbReference type="Proteomes" id="UP000316726"/>
    </source>
</evidence>
<gene>
    <name evidence="1" type="ORF">A3770_13p70250</name>
</gene>
<sequence length="276" mass="29011">MESSISSSFAHTAITGHDPRGLSNAMSQVILPEASTAVVPLTSALSQSAGYGHISNSVSAVSRTFEEGAEHVDPKAPLAKVTIGSFLQGSGLARGAGTAIKDDTNAVLAINLVNGTSAYPSHHNPYAFLSSVTDAELKQDNTFEAMSDAYLNGMGQASGFGGDDSKGYVYTNAQGYGLANGYAKLKFDRQDPQQVVEAHTTRGTKAAGFSQGESLKDKCSENGMDVECDTDGADEGFENLVDMVVDIDDLFKGFKTDPQVHLGRKLLQSQVGGMTR</sequence>
<evidence type="ECO:0000313" key="1">
    <source>
        <dbReference type="EMBL" id="QDZ24507.1"/>
    </source>
</evidence>